<feature type="domain" description="Cdc23" evidence="9">
    <location>
        <begin position="25"/>
        <end position="349"/>
    </location>
</feature>
<dbReference type="Pfam" id="PF00515">
    <property type="entry name" value="TPR_1"/>
    <property type="match status" value="1"/>
</dbReference>
<evidence type="ECO:0000256" key="7">
    <source>
        <dbReference type="PROSITE-ProRule" id="PRU00339"/>
    </source>
</evidence>
<dbReference type="PROSITE" id="PS50005">
    <property type="entry name" value="TPR"/>
    <property type="match status" value="5"/>
</dbReference>
<dbReference type="PANTHER" id="PTHR12558:SF10">
    <property type="entry name" value="CELL DIVISION CYCLE PROTEIN 23 HOMOLOG"/>
    <property type="match status" value="1"/>
</dbReference>
<evidence type="ECO:0000259" key="9">
    <source>
        <dbReference type="Pfam" id="PF04049"/>
    </source>
</evidence>
<dbReference type="Pfam" id="PF04049">
    <property type="entry name" value="ANAPC8"/>
    <property type="match status" value="1"/>
</dbReference>
<evidence type="ECO:0000256" key="5">
    <source>
        <dbReference type="ARBA" id="ARBA00022803"/>
    </source>
</evidence>
<dbReference type="VEuPathDB" id="AmoebaDB:NF0106960"/>
<dbReference type="GO" id="GO:0031145">
    <property type="term" value="P:anaphase-promoting complex-dependent catabolic process"/>
    <property type="evidence" value="ECO:0007669"/>
    <property type="project" value="TreeGrafter"/>
</dbReference>
<dbReference type="GO" id="GO:0005680">
    <property type="term" value="C:anaphase-promoting complex"/>
    <property type="evidence" value="ECO:0007669"/>
    <property type="project" value="InterPro"/>
</dbReference>
<organism evidence="10 11">
    <name type="scientific">Naegleria fowleri</name>
    <name type="common">Brain eating amoeba</name>
    <dbReference type="NCBI Taxonomy" id="5763"/>
    <lineage>
        <taxon>Eukaryota</taxon>
        <taxon>Discoba</taxon>
        <taxon>Heterolobosea</taxon>
        <taxon>Tetramitia</taxon>
        <taxon>Eutetramitia</taxon>
        <taxon>Vahlkampfiidae</taxon>
        <taxon>Naegleria</taxon>
    </lineage>
</organism>
<dbReference type="VEuPathDB" id="AmoebaDB:FDP41_010538"/>
<evidence type="ECO:0000313" key="10">
    <source>
        <dbReference type="EMBL" id="KAF0983473.1"/>
    </source>
</evidence>
<evidence type="ECO:0000256" key="4">
    <source>
        <dbReference type="ARBA" id="ARBA00022786"/>
    </source>
</evidence>
<feature type="repeat" description="TPR" evidence="7">
    <location>
        <begin position="444"/>
        <end position="477"/>
    </location>
</feature>
<evidence type="ECO:0000256" key="8">
    <source>
        <dbReference type="SAM" id="MobiDB-lite"/>
    </source>
</evidence>
<keyword evidence="3" id="KW-0498">Mitosis</keyword>
<dbReference type="RefSeq" id="XP_044568186.1">
    <property type="nucleotide sequence ID" value="XM_044700847.1"/>
</dbReference>
<feature type="repeat" description="TPR" evidence="7">
    <location>
        <begin position="478"/>
        <end position="511"/>
    </location>
</feature>
<dbReference type="GO" id="GO:0045842">
    <property type="term" value="P:positive regulation of mitotic metaphase/anaphase transition"/>
    <property type="evidence" value="ECO:0007669"/>
    <property type="project" value="TreeGrafter"/>
</dbReference>
<comment type="caution">
    <text evidence="10">The sequence shown here is derived from an EMBL/GenBank/DDBJ whole genome shotgun (WGS) entry which is preliminary data.</text>
</comment>
<dbReference type="Proteomes" id="UP000444721">
    <property type="component" value="Unassembled WGS sequence"/>
</dbReference>
<feature type="compositionally biased region" description="Low complexity" evidence="8">
    <location>
        <begin position="7"/>
        <end position="20"/>
    </location>
</feature>
<keyword evidence="11" id="KW-1185">Reference proteome</keyword>
<dbReference type="PANTHER" id="PTHR12558">
    <property type="entry name" value="CELL DIVISION CYCLE 16,23,27"/>
    <property type="match status" value="1"/>
</dbReference>
<evidence type="ECO:0000256" key="1">
    <source>
        <dbReference type="ARBA" id="ARBA00022618"/>
    </source>
</evidence>
<dbReference type="InterPro" id="IPR019734">
    <property type="entry name" value="TPR_rpt"/>
</dbReference>
<dbReference type="Pfam" id="PF13414">
    <property type="entry name" value="TPR_11"/>
    <property type="match status" value="1"/>
</dbReference>
<evidence type="ECO:0000256" key="2">
    <source>
        <dbReference type="ARBA" id="ARBA00022737"/>
    </source>
</evidence>
<evidence type="ECO:0000256" key="6">
    <source>
        <dbReference type="ARBA" id="ARBA00023306"/>
    </source>
</evidence>
<dbReference type="GO" id="GO:0016567">
    <property type="term" value="P:protein ubiquitination"/>
    <property type="evidence" value="ECO:0007669"/>
    <property type="project" value="TreeGrafter"/>
</dbReference>
<proteinExistence type="predicted"/>
<feature type="region of interest" description="Disordered" evidence="8">
    <location>
        <begin position="1"/>
        <end position="20"/>
    </location>
</feature>
<feature type="repeat" description="TPR" evidence="7">
    <location>
        <begin position="546"/>
        <end position="579"/>
    </location>
</feature>
<feature type="repeat" description="TPR" evidence="7">
    <location>
        <begin position="512"/>
        <end position="545"/>
    </location>
</feature>
<keyword evidence="1" id="KW-0132">Cell division</keyword>
<dbReference type="InterPro" id="IPR011990">
    <property type="entry name" value="TPR-like_helical_dom_sf"/>
</dbReference>
<accession>A0A6A5BZ93</accession>
<keyword evidence="6" id="KW-0131">Cell cycle</keyword>
<dbReference type="GO" id="GO:0051301">
    <property type="term" value="P:cell division"/>
    <property type="evidence" value="ECO:0007669"/>
    <property type="project" value="UniProtKB-KW"/>
</dbReference>
<dbReference type="EMBL" id="VFQX01000006">
    <property type="protein sequence ID" value="KAF0983473.1"/>
    <property type="molecule type" value="Genomic_DNA"/>
</dbReference>
<dbReference type="Pfam" id="PF13176">
    <property type="entry name" value="TPR_7"/>
    <property type="match status" value="2"/>
</dbReference>
<dbReference type="GeneID" id="68117753"/>
<protein>
    <recommendedName>
        <fullName evidence="9">Cdc23 domain-containing protein</fullName>
    </recommendedName>
</protein>
<gene>
    <name evidence="10" type="ORF">FDP41_010538</name>
</gene>
<name>A0A6A5BZ93_NAEFO</name>
<dbReference type="VEuPathDB" id="AmoebaDB:NfTy_012870"/>
<dbReference type="OrthoDB" id="10262026at2759"/>
<evidence type="ECO:0000256" key="3">
    <source>
        <dbReference type="ARBA" id="ARBA00022776"/>
    </source>
</evidence>
<keyword evidence="4" id="KW-0833">Ubl conjugation pathway</keyword>
<dbReference type="AlphaFoldDB" id="A0A6A5BZ93"/>
<dbReference type="Gene3D" id="1.25.40.10">
    <property type="entry name" value="Tetratricopeptide repeat domain"/>
    <property type="match status" value="2"/>
</dbReference>
<dbReference type="InterPro" id="IPR007192">
    <property type="entry name" value="APC8"/>
</dbReference>
<evidence type="ECO:0000313" key="11">
    <source>
        <dbReference type="Proteomes" id="UP000444721"/>
    </source>
</evidence>
<sequence>MELSRAISSSSSSSNTNNNNITSMIREDIRRVIIETSERGLLHTSKWLGEQLISLPIETLNLPTVQNAKTITTNTIQPNEQILYDHFVFAKTLFESKEYARCAFILQKQTKPFTNELSKNSKGLSSFCKKCLFLEYYSLYLSGEQMKEQEVLEYSLNNSSTSTAGGVGASANAHHQMIHQQRTQQKHHNQTQNKYLRTLLADLKVLHNLDQMDSYLYYIFGIVLKEMEMKIKALDCFIKSVNYEPLMWGSWIEMVYILIDLMQDTTQNDQNNQAGLLPATFKKFKSSTKQHWMMKIFKSRLQLETLSNQGSFTQLDYEETTSNENQTYNLIQELSTQFPYSNYLFSQLAMLSYHQQDFQQAQEFFEHIKKNDPYRLECLDTYSNILYVREEKAGLSKLAHQLHSIDKYRVETCCVIGNYYSLRGEHEKAVLYFKRALSLDPKYLSAWTLMGHEYIEMKNTKAAVNAYRSAVEIQSTDYRAWYGLGQTYEMLDMSDYALYYYSKSCSLRPYDGRMWAALANCYESLEQYDDALKCYQRAFDNRGEQLSTLLKMANIYRRLDQNDRAVELYLKCLGHSPNSVSGDEDQQLSSQLHQQLSSADEAGILLFLADYYYEAAQHDEQYIENVKQYCMLLMDDRFTGLPERDSATQLLHSLNGGTSLNNTMATTSTSHRSTLFGQDSVLMSREQQQQSRVFGGGVLNPQDYSIGGSDALNFLQ</sequence>
<reference evidence="10 11" key="1">
    <citation type="journal article" date="2019" name="Sci. Rep.">
        <title>Nanopore sequencing improves the draft genome of the human pathogenic amoeba Naegleria fowleri.</title>
        <authorList>
            <person name="Liechti N."/>
            <person name="Schurch N."/>
            <person name="Bruggmann R."/>
            <person name="Wittwer M."/>
        </authorList>
    </citation>
    <scope>NUCLEOTIDE SEQUENCE [LARGE SCALE GENOMIC DNA]</scope>
    <source>
        <strain evidence="10 11">ATCC 30894</strain>
    </source>
</reference>
<keyword evidence="2" id="KW-0677">Repeat</keyword>
<dbReference type="SMART" id="SM00028">
    <property type="entry name" value="TPR"/>
    <property type="match status" value="7"/>
</dbReference>
<dbReference type="OMA" id="HWMKLFW"/>
<keyword evidence="5 7" id="KW-0802">TPR repeat</keyword>
<feature type="repeat" description="TPR" evidence="7">
    <location>
        <begin position="410"/>
        <end position="443"/>
    </location>
</feature>
<dbReference type="SUPFAM" id="SSF48452">
    <property type="entry name" value="TPR-like"/>
    <property type="match status" value="2"/>
</dbReference>